<protein>
    <recommendedName>
        <fullName evidence="5">Transmembrane protein</fullName>
    </recommendedName>
</protein>
<feature type="compositionally biased region" description="Polar residues" evidence="1">
    <location>
        <begin position="567"/>
        <end position="578"/>
    </location>
</feature>
<keyword evidence="4" id="KW-1185">Reference proteome</keyword>
<feature type="compositionally biased region" description="Basic and acidic residues" evidence="1">
    <location>
        <begin position="554"/>
        <end position="565"/>
    </location>
</feature>
<dbReference type="AlphaFoldDB" id="A0A8H5HR82"/>
<comment type="caution">
    <text evidence="3">The sequence shown here is derived from an EMBL/GenBank/DDBJ whole genome shotgun (WGS) entry which is preliminary data.</text>
</comment>
<dbReference type="EMBL" id="JAACJP010000001">
    <property type="protein sequence ID" value="KAF5387962.1"/>
    <property type="molecule type" value="Genomic_DNA"/>
</dbReference>
<evidence type="ECO:0000313" key="4">
    <source>
        <dbReference type="Proteomes" id="UP000565441"/>
    </source>
</evidence>
<feature type="compositionally biased region" description="Polar residues" evidence="1">
    <location>
        <begin position="319"/>
        <end position="329"/>
    </location>
</feature>
<feature type="compositionally biased region" description="Polar residues" evidence="1">
    <location>
        <begin position="486"/>
        <end position="501"/>
    </location>
</feature>
<sequence length="578" mass="62811">MAGLEVPNINEFIAHPDYQQTAAFFLGAVFITSLNFSSLWIRSFFPRLKKWISRNGTSSADIENASSEKASITSSLKFLRSGDNQSLVFTLSLCFTFASIAYFGSLLSFSPNGGATCAFVVAWGGMAAQTARLIGLVILLLELRDLGIAKLELYITFACLFVTMVLVFVNNAVGTGSIRVFDPLGIAICYRKHFLPTALATSLIYLIIEFFMLLRLSFLIMRQTTLASQRAAALRDGRIVKALSLLFLELLTIGPSAVHITLLADLVPLSIGALAVLAAFNYRSSARDGHTLYPSAISPIPVVPAPPIGRTGWLSRRSFGSSFTRNNSPRAPRSPDSPQPVPTTIPHPFSAQYLNNTAFTWPRQSRQQASRISTTETTLSTHEGVIRTVERSGPPVSARAVFVSSDDILPIPKSTPEQSPDVPPFPGPSAPFTSITTGPEVLVRSVTSPSPALSPTSLLMHPWHERRRPGSVTLTSRFSMDASDELQGNKSPTSTRGSGQVSYGFRGHTIPVPQMPSPSGPMRRYSSATLTSPMISPEGGQPRQFVQLLTFESSFRKGERREDRNPVLSSDSSAAPRR</sequence>
<feature type="transmembrane region" description="Helical" evidence="2">
    <location>
        <begin position="239"/>
        <end position="260"/>
    </location>
</feature>
<feature type="compositionally biased region" description="Pro residues" evidence="1">
    <location>
        <begin position="335"/>
        <end position="345"/>
    </location>
</feature>
<feature type="region of interest" description="Disordered" evidence="1">
    <location>
        <begin position="446"/>
        <end position="466"/>
    </location>
</feature>
<evidence type="ECO:0008006" key="5">
    <source>
        <dbReference type="Google" id="ProtNLM"/>
    </source>
</evidence>
<keyword evidence="2" id="KW-0472">Membrane</keyword>
<feature type="transmembrane region" description="Helical" evidence="2">
    <location>
        <begin position="193"/>
        <end position="218"/>
    </location>
</feature>
<keyword evidence="2" id="KW-0812">Transmembrane</keyword>
<accession>A0A8H5HR82</accession>
<feature type="compositionally biased region" description="Low complexity" evidence="1">
    <location>
        <begin position="446"/>
        <end position="459"/>
    </location>
</feature>
<feature type="compositionally biased region" description="Polar residues" evidence="1">
    <location>
        <begin position="362"/>
        <end position="381"/>
    </location>
</feature>
<feature type="region of interest" description="Disordered" evidence="1">
    <location>
        <begin position="362"/>
        <end position="383"/>
    </location>
</feature>
<proteinExistence type="predicted"/>
<feature type="region of interest" description="Disordered" evidence="1">
    <location>
        <begin position="319"/>
        <end position="348"/>
    </location>
</feature>
<feature type="region of interest" description="Disordered" evidence="1">
    <location>
        <begin position="482"/>
        <end position="578"/>
    </location>
</feature>
<gene>
    <name evidence="3" type="ORF">D9615_000447</name>
</gene>
<keyword evidence="2" id="KW-1133">Transmembrane helix</keyword>
<feature type="transmembrane region" description="Helical" evidence="2">
    <location>
        <begin position="22"/>
        <end position="41"/>
    </location>
</feature>
<feature type="transmembrane region" description="Helical" evidence="2">
    <location>
        <begin position="153"/>
        <end position="173"/>
    </location>
</feature>
<dbReference type="OrthoDB" id="3351491at2759"/>
<reference evidence="3 4" key="1">
    <citation type="journal article" date="2020" name="ISME J.">
        <title>Uncovering the hidden diversity of litter-decomposition mechanisms in mushroom-forming fungi.</title>
        <authorList>
            <person name="Floudas D."/>
            <person name="Bentzer J."/>
            <person name="Ahren D."/>
            <person name="Johansson T."/>
            <person name="Persson P."/>
            <person name="Tunlid A."/>
        </authorList>
    </citation>
    <scope>NUCLEOTIDE SEQUENCE [LARGE SCALE GENOMIC DNA]</scope>
    <source>
        <strain evidence="3 4">CBS 661.87</strain>
    </source>
</reference>
<organism evidence="3 4">
    <name type="scientific">Tricholomella constricta</name>
    <dbReference type="NCBI Taxonomy" id="117010"/>
    <lineage>
        <taxon>Eukaryota</taxon>
        <taxon>Fungi</taxon>
        <taxon>Dikarya</taxon>
        <taxon>Basidiomycota</taxon>
        <taxon>Agaricomycotina</taxon>
        <taxon>Agaricomycetes</taxon>
        <taxon>Agaricomycetidae</taxon>
        <taxon>Agaricales</taxon>
        <taxon>Tricholomatineae</taxon>
        <taxon>Lyophyllaceae</taxon>
        <taxon>Tricholomella</taxon>
    </lineage>
</organism>
<evidence type="ECO:0000313" key="3">
    <source>
        <dbReference type="EMBL" id="KAF5387962.1"/>
    </source>
</evidence>
<feature type="transmembrane region" description="Helical" evidence="2">
    <location>
        <begin position="121"/>
        <end position="141"/>
    </location>
</feature>
<evidence type="ECO:0000256" key="2">
    <source>
        <dbReference type="SAM" id="Phobius"/>
    </source>
</evidence>
<evidence type="ECO:0000256" key="1">
    <source>
        <dbReference type="SAM" id="MobiDB-lite"/>
    </source>
</evidence>
<feature type="transmembrane region" description="Helical" evidence="2">
    <location>
        <begin position="87"/>
        <end position="109"/>
    </location>
</feature>
<name>A0A8H5HR82_9AGAR</name>
<dbReference type="Proteomes" id="UP000565441">
    <property type="component" value="Unassembled WGS sequence"/>
</dbReference>